<feature type="compositionally biased region" description="Acidic residues" evidence="6">
    <location>
        <begin position="133"/>
        <end position="158"/>
    </location>
</feature>
<evidence type="ECO:0000259" key="7">
    <source>
        <dbReference type="PROSITE" id="PS00486"/>
    </source>
</evidence>
<keyword evidence="3" id="KW-0227">DNA damage</keyword>
<feature type="domain" description="DNA mismatch repair proteins mutS family" evidence="7">
    <location>
        <begin position="992"/>
        <end position="1008"/>
    </location>
</feature>
<dbReference type="InterPro" id="IPR027417">
    <property type="entry name" value="P-loop_NTPase"/>
</dbReference>
<dbReference type="InterPro" id="IPR016024">
    <property type="entry name" value="ARM-type_fold"/>
</dbReference>
<dbReference type="SUPFAM" id="SSF48371">
    <property type="entry name" value="ARM repeat"/>
    <property type="match status" value="1"/>
</dbReference>
<feature type="compositionally biased region" description="Acidic residues" evidence="6">
    <location>
        <begin position="2395"/>
        <end position="2408"/>
    </location>
</feature>
<dbReference type="InterPro" id="IPR011989">
    <property type="entry name" value="ARM-like"/>
</dbReference>
<evidence type="ECO:0000313" key="9">
    <source>
        <dbReference type="Proteomes" id="UP001158576"/>
    </source>
</evidence>
<dbReference type="InterPro" id="IPR006594">
    <property type="entry name" value="LisH"/>
</dbReference>
<dbReference type="PANTHER" id="PTHR11361">
    <property type="entry name" value="DNA MISMATCH REPAIR PROTEIN MUTS FAMILY MEMBER"/>
    <property type="match status" value="1"/>
</dbReference>
<dbReference type="Gene3D" id="2.130.10.10">
    <property type="entry name" value="YVTN repeat-like/Quinoprotein amine dehydrogenase"/>
    <property type="match status" value="1"/>
</dbReference>
<dbReference type="InterPro" id="IPR007696">
    <property type="entry name" value="DNA_mismatch_repair_MutS_core"/>
</dbReference>
<dbReference type="Pfam" id="PF05192">
    <property type="entry name" value="MutS_III"/>
    <property type="match status" value="1"/>
</dbReference>
<dbReference type="EMBL" id="OU015569">
    <property type="protein sequence ID" value="CAG5094775.1"/>
    <property type="molecule type" value="Genomic_DNA"/>
</dbReference>
<dbReference type="Gene3D" id="1.10.1420.10">
    <property type="match status" value="2"/>
</dbReference>
<dbReference type="PROSITE" id="PS50896">
    <property type="entry name" value="LISH"/>
    <property type="match status" value="1"/>
</dbReference>
<dbReference type="Gene3D" id="3.30.420.110">
    <property type="entry name" value="MutS, connector domain"/>
    <property type="match status" value="1"/>
</dbReference>
<keyword evidence="9" id="KW-1185">Reference proteome</keyword>
<feature type="region of interest" description="Disordered" evidence="6">
    <location>
        <begin position="2471"/>
        <end position="2508"/>
    </location>
</feature>
<name>A0ABN7SBW0_OIKDI</name>
<reference evidence="8 9" key="1">
    <citation type="submission" date="2021-04" db="EMBL/GenBank/DDBJ databases">
        <authorList>
            <person name="Bliznina A."/>
        </authorList>
    </citation>
    <scope>NUCLEOTIDE SEQUENCE [LARGE SCALE GENOMIC DNA]</scope>
</reference>
<dbReference type="InterPro" id="IPR036322">
    <property type="entry name" value="WD40_repeat_dom_sf"/>
</dbReference>
<dbReference type="InterPro" id="IPR036678">
    <property type="entry name" value="MutS_con_dom_sf"/>
</dbReference>
<dbReference type="Gene3D" id="3.40.50.300">
    <property type="entry name" value="P-loop containing nucleotide triphosphate hydrolases"/>
    <property type="match status" value="1"/>
</dbReference>
<evidence type="ECO:0000256" key="2">
    <source>
        <dbReference type="ARBA" id="ARBA00022741"/>
    </source>
</evidence>
<evidence type="ECO:0000256" key="4">
    <source>
        <dbReference type="ARBA" id="ARBA00022840"/>
    </source>
</evidence>
<dbReference type="SUPFAM" id="SSF50978">
    <property type="entry name" value="WD40 repeat-like"/>
    <property type="match status" value="1"/>
</dbReference>
<feature type="compositionally biased region" description="Polar residues" evidence="6">
    <location>
        <begin position="2422"/>
        <end position="2436"/>
    </location>
</feature>
<feature type="compositionally biased region" description="Polar residues" evidence="6">
    <location>
        <begin position="1"/>
        <end position="29"/>
    </location>
</feature>
<evidence type="ECO:0000256" key="5">
    <source>
        <dbReference type="ARBA" id="ARBA00023125"/>
    </source>
</evidence>
<dbReference type="InterPro" id="IPR007695">
    <property type="entry name" value="DNA_mismatch_repair_MutS-lik_N"/>
</dbReference>
<accession>A0ABN7SBW0</accession>
<feature type="region of interest" description="Disordered" evidence="6">
    <location>
        <begin position="2366"/>
        <end position="2439"/>
    </location>
</feature>
<dbReference type="SUPFAM" id="SSF55271">
    <property type="entry name" value="DNA repair protein MutS, domain I"/>
    <property type="match status" value="1"/>
</dbReference>
<organism evidence="8 9">
    <name type="scientific">Oikopleura dioica</name>
    <name type="common">Tunicate</name>
    <dbReference type="NCBI Taxonomy" id="34765"/>
    <lineage>
        <taxon>Eukaryota</taxon>
        <taxon>Metazoa</taxon>
        <taxon>Chordata</taxon>
        <taxon>Tunicata</taxon>
        <taxon>Appendicularia</taxon>
        <taxon>Copelata</taxon>
        <taxon>Oikopleuridae</taxon>
        <taxon>Oikopleura</taxon>
    </lineage>
</organism>
<evidence type="ECO:0000256" key="1">
    <source>
        <dbReference type="ARBA" id="ARBA00006271"/>
    </source>
</evidence>
<dbReference type="Gene3D" id="3.40.1170.10">
    <property type="entry name" value="DNA repair protein MutS, domain I"/>
    <property type="match status" value="1"/>
</dbReference>
<dbReference type="SUPFAM" id="SSF52540">
    <property type="entry name" value="P-loop containing nucleoside triphosphate hydrolases"/>
    <property type="match status" value="1"/>
</dbReference>
<dbReference type="Gene3D" id="1.25.10.10">
    <property type="entry name" value="Leucine-rich Repeat Variant"/>
    <property type="match status" value="1"/>
</dbReference>
<keyword evidence="4" id="KW-0067">ATP-binding</keyword>
<dbReference type="InterPro" id="IPR000432">
    <property type="entry name" value="DNA_mismatch_repair_MutS_C"/>
</dbReference>
<dbReference type="PANTHER" id="PTHR11361:SF148">
    <property type="entry name" value="DNA MISMATCH REPAIR PROTEIN MSH6"/>
    <property type="match status" value="1"/>
</dbReference>
<dbReference type="SMART" id="SM00533">
    <property type="entry name" value="MUTSd"/>
    <property type="match status" value="1"/>
</dbReference>
<feature type="compositionally biased region" description="Basic residues" evidence="6">
    <location>
        <begin position="87"/>
        <end position="97"/>
    </location>
</feature>
<dbReference type="Pfam" id="PF00488">
    <property type="entry name" value="MutS_V"/>
    <property type="match status" value="1"/>
</dbReference>
<protein>
    <submittedName>
        <fullName evidence="8">Oidioi.mRNA.OKI2018_I69.XSR.g13855.t1.cds</fullName>
    </submittedName>
</protein>
<dbReference type="SUPFAM" id="SSF48334">
    <property type="entry name" value="DNA repair protein MutS, domain III"/>
    <property type="match status" value="1"/>
</dbReference>
<dbReference type="PROSITE" id="PS00486">
    <property type="entry name" value="DNA_MISMATCH_REPAIR_2"/>
    <property type="match status" value="1"/>
</dbReference>
<gene>
    <name evidence="8" type="ORF">OKIOD_LOCUS5413</name>
</gene>
<evidence type="ECO:0000313" key="8">
    <source>
        <dbReference type="EMBL" id="CAG5094775.1"/>
    </source>
</evidence>
<evidence type="ECO:0000256" key="6">
    <source>
        <dbReference type="SAM" id="MobiDB-lite"/>
    </source>
</evidence>
<dbReference type="InterPro" id="IPR015943">
    <property type="entry name" value="WD40/YVTN_repeat-like_dom_sf"/>
</dbReference>
<dbReference type="SMART" id="SM00667">
    <property type="entry name" value="LisH"/>
    <property type="match status" value="1"/>
</dbReference>
<feature type="region of interest" description="Disordered" evidence="6">
    <location>
        <begin position="1"/>
        <end position="187"/>
    </location>
</feature>
<sequence length="2508" mass="283675">MSGKQQKSILSFFNKTPNAKSSGGVTPSKSKPPKTSVGSSEKKKKSPSLKENRNDPVAKKLDLGASGSKSKKARIDDEESEEELKIPPRRSTGKRRRAIIESDSDDDKGPEKKQKSSRKRKESEDDDFKPPGDAEESSDDAMDVSIAESEDETMSEPEESPKKKKKPVARAKSTAAPRKRNVNTTMNDMSVFAADNDEDGEGSSEVVWAHEELEWLKPENIKDAKGRKYDDVNYDPTTLHIPDAYIKSLTPGMGNWWKIKSRNYDVVIFYKVGKFYELYHMDAIIGVQNCGITFMKGKFAHAGFPEMRFDHFASMLVTKGFKVARVEQTETQDNNKARVKESKDWKGVSKKLDKFEKQTRREVCNIVTPGTRMAAFNTHDDLGHKEGLFASIFEADKTIGVALVDTSTSELIVGQFGDDTFYSNLRTLLSQRHISQLMKQKKACLSPNLFQVLSATSKGICYDDLPDKSFLELDKTKKIIREIETEKIKMDTLLEICDANPVGAQALGALLTQLKRYEIIHEVLRTSSFVQYETAERLTKKVVTQQRMVMDAATLINLGVTQGDDGSERGSLLRKLDTCCSPGGKRKLWETVISPPANADVIRHRQECIKALMEDKDFCKDARKLISGLPDLARLISRFGNLSFGIRPSDHPDKRAVMYEEILYNRQKTRTFCKVLSGFRSIDSWIKKVSETKYDLAKILQLVDNKSIVIDDLLETWKKTFDMEKAKRDEKLTPKEGANPPFDDAVKEIKRIEGEAEAFRSEVADNYGHAKLLKSGKLYFVIQVRDTVKPPHEWTSIGLSKGFKKYQAPELDELNKEMDRQVNLKDIALSEASSMIFGRFYESAPRWLAIVKIIDELDALISLANYGNSIEERCFPEILDDGEVLSFTQGKHPTVDLANFIPNDVDLEDGGKCILLTGPNMGGKSTILRQIGLLAILAHYGCPVPAESMQISPIDRIFTRLGASDRLLAGESTFMVEMAETSSILKSSTKQSLLLLDELGRGTATHDGSSIAQAVLENLSSRKVRTIFSTHYHTLCLMLPAGCVSKHMSCHVEKDEETGLEKVTFLYTLCDGHASRSHGFHAARSAGIPDQVVLAAQRAAKDLQKLHNGLQYINHFKRQRFEKAQHFKFIECDDQMLRFGTRGEPPKSAISNPRKTVDDFVEEFRRAKEIVAVKERESKFLTGINKFSEVFEVAEDEYLSNHPDPFDERAPFSIVPDCSLGKLQKNLSEYPEFLDEVIEDCILRATCKDLQKATCRLLLLTLPGFEAAATFSSFGDRLIPKLHSWAELPLSNPLSGYAAGFLGHAMESSDLVSDYRTINQRLVPVVIRRLQEAVENLRPRPFPHSSSPPSKRMRHSTLEIYDDSDSRGSFTSEADLRQEHKLHPLGNPRKIVLYLQYLTPMGEYFDQLPSFMEHDALGTVLDLLDIGDNIMKLETLKLLSSMLCHNKVALDFVNRSGLERLTSVSKSSRAGAAVAVCLYYLAYNGDVMERFFQISREKMRGVISYALDLIEVKHDSARVHSIMFFTYILLNPKNRVMLQIFDEKDGVRRIFNVISTMSVLQNGDIEDQESHAEKTSCKMASVCLKRYIERNIVLKAEALGINTALYQLESNTQSTGKKMSLYDLAEKINNYGTGCFLSKMGFLRKFIHMKCIRTLLRLALRCADWTGFTGRIETIRALIDIVAICSLSFEAIMQLCEPIVSEDFFESAIQFRTQAPPADLDSRHPSDDHRNCGLSLLLLMVEDNSEDGHFFSEDIRASALDILKSACYVSPRRKASEVVFGVLQKNHGIQILINLMDNPALRIGATIALAGIARLDHVKQIVRKVLQPKHIVRQFFLGDSSNLEDFQRALNHLSDISGMPKYSSETWDIEKITRRNEILKNTKILVDQKEILQLVEAHLREAGLPQTAEMLRNEAGISSMNYKSAFKTPRQRTSSFDENALPTPRCTALSEISTNVSPQKPTQPKIRFSNASRSQNSLTFSKTVLPPNVPAKQEESEEPEILFSLTDAVRSYFREQWHAKCKNPISSCPRFSIYKQHKCPEKRPDPTPVPLPIRLRSRKIKNYRAGDRGNILDKQFVWNSTNGDVLMYDTNTDHNQAAYNCCENAIIHIGVTERFVTTTQRYGSHPTTLWSFPDMDIVKDFEDPAVIWGEFAKHSNRLALTCEKECILYDVETDKALLNIPYIDLGCGYEQNRTFFGPGDDVFLSDGCLWDLRSGKKITRFDKLNQNVSGIFHPTQPHVIISSEIWDIRMVDSNRILKQVPELRGIWPRFTPRSDAMFAAKWFSDIENQDIYELDSVIKIYDPMDYENLGTWKFESNRSKIPRRKVLDFTMNKSERMVNVLESDMSKHVQTNCVSARWYQIGMLQDDDDEESDNASDNSDNDYGGMGRRPHRDEMDDFTDEEGSDYEIYEGPRLGLGHQSRRSVSIRASTPPSQRPSDVLNRDTRIVSLRESPLDPVVNAMQQANREREIQVPPSINRSPSIPGVIPDDGDEDWEDIEEEQGESEGSA</sequence>
<comment type="similarity">
    <text evidence="1">Belongs to the DNA mismatch repair MutS family.</text>
</comment>
<dbReference type="Proteomes" id="UP001158576">
    <property type="component" value="Chromosome XSR"/>
</dbReference>
<feature type="compositionally biased region" description="Acidic residues" evidence="6">
    <location>
        <begin position="2488"/>
        <end position="2508"/>
    </location>
</feature>
<dbReference type="Pfam" id="PF01624">
    <property type="entry name" value="MutS_I"/>
    <property type="match status" value="1"/>
</dbReference>
<dbReference type="SMART" id="SM00534">
    <property type="entry name" value="MUTSac"/>
    <property type="match status" value="1"/>
</dbReference>
<evidence type="ECO:0000256" key="3">
    <source>
        <dbReference type="ARBA" id="ARBA00022763"/>
    </source>
</evidence>
<dbReference type="InterPro" id="IPR036187">
    <property type="entry name" value="DNA_mismatch_repair_MutS_sf"/>
</dbReference>
<keyword evidence="5" id="KW-0238">DNA-binding</keyword>
<dbReference type="InterPro" id="IPR045076">
    <property type="entry name" value="MutS"/>
</dbReference>
<keyword evidence="2" id="KW-0547">Nucleotide-binding</keyword>
<proteinExistence type="inferred from homology"/>
<dbReference type="InterPro" id="IPR016151">
    <property type="entry name" value="DNA_mismatch_repair_MutS_N"/>
</dbReference>
<feature type="compositionally biased region" description="Basic and acidic residues" evidence="6">
    <location>
        <begin position="48"/>
        <end position="62"/>
    </location>
</feature>